<dbReference type="SUPFAM" id="SSF46689">
    <property type="entry name" value="Homeodomain-like"/>
    <property type="match status" value="2"/>
</dbReference>
<dbReference type="Proteomes" id="UP000468581">
    <property type="component" value="Unassembled WGS sequence"/>
</dbReference>
<keyword evidence="1" id="KW-0805">Transcription regulation</keyword>
<dbReference type="AlphaFoldDB" id="A0A6P0UW24"/>
<dbReference type="PROSITE" id="PS00041">
    <property type="entry name" value="HTH_ARAC_FAMILY_1"/>
    <property type="match status" value="1"/>
</dbReference>
<dbReference type="InterPro" id="IPR010499">
    <property type="entry name" value="AraC_E-bd"/>
</dbReference>
<keyword evidence="3" id="KW-0804">Transcription</keyword>
<gene>
    <name evidence="5" type="ORF">GWK08_14315</name>
</gene>
<feature type="domain" description="HTH araC/xylS-type" evidence="4">
    <location>
        <begin position="16"/>
        <end position="115"/>
    </location>
</feature>
<organism evidence="5 6">
    <name type="scientific">Leptobacterium flavescens</name>
    <dbReference type="NCBI Taxonomy" id="472055"/>
    <lineage>
        <taxon>Bacteria</taxon>
        <taxon>Pseudomonadati</taxon>
        <taxon>Bacteroidota</taxon>
        <taxon>Flavobacteriia</taxon>
        <taxon>Flavobacteriales</taxon>
        <taxon>Flavobacteriaceae</taxon>
        <taxon>Leptobacterium</taxon>
    </lineage>
</organism>
<dbReference type="GO" id="GO:0003700">
    <property type="term" value="F:DNA-binding transcription factor activity"/>
    <property type="evidence" value="ECO:0007669"/>
    <property type="project" value="InterPro"/>
</dbReference>
<dbReference type="PROSITE" id="PS01124">
    <property type="entry name" value="HTH_ARAC_FAMILY_2"/>
    <property type="match status" value="1"/>
</dbReference>
<dbReference type="PANTHER" id="PTHR40055">
    <property type="entry name" value="TRANSCRIPTIONAL REGULATOR YGIV-RELATED"/>
    <property type="match status" value="1"/>
</dbReference>
<accession>A0A6P0UW24</accession>
<protein>
    <submittedName>
        <fullName evidence="5">Helix-turn-helix domain-containing protein</fullName>
    </submittedName>
</protein>
<dbReference type="GO" id="GO:0043565">
    <property type="term" value="F:sequence-specific DNA binding"/>
    <property type="evidence" value="ECO:0007669"/>
    <property type="project" value="InterPro"/>
</dbReference>
<dbReference type="InterPro" id="IPR009057">
    <property type="entry name" value="Homeodomain-like_sf"/>
</dbReference>
<evidence type="ECO:0000256" key="3">
    <source>
        <dbReference type="ARBA" id="ARBA00023163"/>
    </source>
</evidence>
<proteinExistence type="predicted"/>
<dbReference type="Pfam" id="PF12833">
    <property type="entry name" value="HTH_18"/>
    <property type="match status" value="1"/>
</dbReference>
<dbReference type="SMART" id="SM00871">
    <property type="entry name" value="AraC_E_bind"/>
    <property type="match status" value="1"/>
</dbReference>
<keyword evidence="6" id="KW-1185">Reference proteome</keyword>
<dbReference type="Gene3D" id="3.20.80.10">
    <property type="entry name" value="Regulatory factor, effector binding domain"/>
    <property type="match status" value="1"/>
</dbReference>
<dbReference type="SUPFAM" id="SSF55136">
    <property type="entry name" value="Probable bacterial effector-binding domain"/>
    <property type="match status" value="1"/>
</dbReference>
<dbReference type="Gene3D" id="1.10.10.60">
    <property type="entry name" value="Homeodomain-like"/>
    <property type="match status" value="2"/>
</dbReference>
<dbReference type="InterPro" id="IPR018062">
    <property type="entry name" value="HTH_AraC-typ_CS"/>
</dbReference>
<evidence type="ECO:0000256" key="2">
    <source>
        <dbReference type="ARBA" id="ARBA00023125"/>
    </source>
</evidence>
<evidence type="ECO:0000256" key="1">
    <source>
        <dbReference type="ARBA" id="ARBA00023015"/>
    </source>
</evidence>
<evidence type="ECO:0000259" key="4">
    <source>
        <dbReference type="PROSITE" id="PS01124"/>
    </source>
</evidence>
<dbReference type="SMART" id="SM00342">
    <property type="entry name" value="HTH_ARAC"/>
    <property type="match status" value="1"/>
</dbReference>
<sequence length="305" mass="35587">MSGKKLTESYYVNRINVVINYIEQNLDNDLSLKVVSEVACISPYHFHRIFSLVCKETIHQFVNRKRIEKITSLIINRKEISLKEVSLKYGFDNATSFSRAFKAYYGMSASAFKKNSEGSFNRIKKQKSKICKETITLEKYICDVEEIRQWSKQHARIEMSLLTEQKIAYIRHKGSFDKVINSFIELRQRAEPLGLLEKDVKWLMLIHDNPAITEERLITQSACIKIDDGVSLSSDISKMSIPRGKYLKGEFEIYEKDFKRAWDAMSVWMIDNNCVAGDGYYFELFHTNSLFTPNEKHRVDIFIPL</sequence>
<evidence type="ECO:0000313" key="6">
    <source>
        <dbReference type="Proteomes" id="UP000468581"/>
    </source>
</evidence>
<dbReference type="Pfam" id="PF06445">
    <property type="entry name" value="GyrI-like"/>
    <property type="match status" value="1"/>
</dbReference>
<dbReference type="PANTHER" id="PTHR40055:SF1">
    <property type="entry name" value="TRANSCRIPTIONAL REGULATOR YGIV-RELATED"/>
    <property type="match status" value="1"/>
</dbReference>
<dbReference type="RefSeq" id="WP_163607911.1">
    <property type="nucleotide sequence ID" value="NZ_JAABOO010000003.1"/>
</dbReference>
<dbReference type="InterPro" id="IPR018060">
    <property type="entry name" value="HTH_AraC"/>
</dbReference>
<comment type="caution">
    <text evidence="5">The sequence shown here is derived from an EMBL/GenBank/DDBJ whole genome shotgun (WGS) entry which is preliminary data.</text>
</comment>
<keyword evidence="2" id="KW-0238">DNA-binding</keyword>
<name>A0A6P0UW24_9FLAO</name>
<reference evidence="5 6" key="1">
    <citation type="submission" date="2020-01" db="EMBL/GenBank/DDBJ databases">
        <title>Leptobacterium flavescens.</title>
        <authorList>
            <person name="Wang G."/>
        </authorList>
    </citation>
    <scope>NUCLEOTIDE SEQUENCE [LARGE SCALE GENOMIC DNA]</scope>
    <source>
        <strain evidence="5 6">KCTC 22160</strain>
    </source>
</reference>
<dbReference type="InterPro" id="IPR011256">
    <property type="entry name" value="Reg_factor_effector_dom_sf"/>
</dbReference>
<dbReference type="InterPro" id="IPR029442">
    <property type="entry name" value="GyrI-like"/>
</dbReference>
<dbReference type="EMBL" id="JAABOO010000003">
    <property type="protein sequence ID" value="NER14626.1"/>
    <property type="molecule type" value="Genomic_DNA"/>
</dbReference>
<evidence type="ECO:0000313" key="5">
    <source>
        <dbReference type="EMBL" id="NER14626.1"/>
    </source>
</evidence>
<dbReference type="InterPro" id="IPR050908">
    <property type="entry name" value="SmbC-like"/>
</dbReference>